<keyword evidence="7" id="KW-0235">DNA replication</keyword>
<sequence>MEIIVDQETFLDGVQRIAALTDRKNAALVGSQVLLDAQGETVTLYASDTQTGGRFELPAKVLAPGKTTVPGKTLFNLIRQLPPGDLTITRDASGLTRIERERIQNSLKGINPDEFNVFPEITAEYSFLVPLGAFLDQLKKSLPFASDEEGKPLNGILLTRELGDKGQPILNMVSTDGHRLHHGVILLGEDAGGSVTGQSESRFILKKRNLQELAHVLELDAKDPNMSIEIVLNPKYVTFRWGRFYYFARLLSTPYPNYKEAFPQDFTVGVEISRESLDSALKRVSVVSDKKPEVIFDWNDRFLVLRTMNEEIGESIETIPAFVRGESGSLIFKIDFLRVLLAVTSGETIRFDVRYGKEYGAKDSMPVIWRALDDPHSRYVLMPMG</sequence>
<dbReference type="GO" id="GO:0005737">
    <property type="term" value="C:cytoplasm"/>
    <property type="evidence" value="ECO:0007669"/>
    <property type="project" value="UniProtKB-SubCell"/>
</dbReference>
<feature type="domain" description="DNA polymerase III beta sliding clamp C-terminal" evidence="13">
    <location>
        <begin position="260"/>
        <end position="384"/>
    </location>
</feature>
<dbReference type="RefSeq" id="WP_014448228.1">
    <property type="nucleotide sequence ID" value="NC_017094.1"/>
</dbReference>
<dbReference type="InterPro" id="IPR001001">
    <property type="entry name" value="DNA_polIII_beta"/>
</dbReference>
<keyword evidence="5" id="KW-0808">Transferase</keyword>
<evidence type="ECO:0000256" key="5">
    <source>
        <dbReference type="ARBA" id="ARBA00022679"/>
    </source>
</evidence>
<reference evidence="15" key="2">
    <citation type="submission" date="2012-03" db="EMBL/GenBank/DDBJ databases">
        <title>The complete genome sequence of the pioneer microbe on fresh volcanic deposit, Leptospirillum ferrooxidans strain C2-3.</title>
        <authorList>
            <person name="Fujimura R."/>
            <person name="Sato Y."/>
            <person name="Nishizawa T."/>
            <person name="Nanba K."/>
            <person name="Oshima K."/>
            <person name="Hattori M."/>
            <person name="Kamijo T."/>
            <person name="Ohta H."/>
        </authorList>
    </citation>
    <scope>NUCLEOTIDE SEQUENCE [LARGE SCALE GENOMIC DNA]</scope>
    <source>
        <strain evidence="15">C2-3</strain>
    </source>
</reference>
<evidence type="ECO:0000256" key="8">
    <source>
        <dbReference type="ARBA" id="ARBA00022932"/>
    </source>
</evidence>
<comment type="similarity">
    <text evidence="2">Belongs to the beta sliding clamp family.</text>
</comment>
<dbReference type="Proteomes" id="UP000007382">
    <property type="component" value="Chromosome"/>
</dbReference>
<dbReference type="SUPFAM" id="SSF55979">
    <property type="entry name" value="DNA clamp"/>
    <property type="match status" value="3"/>
</dbReference>
<dbReference type="GO" id="GO:0003677">
    <property type="term" value="F:DNA binding"/>
    <property type="evidence" value="ECO:0007669"/>
    <property type="project" value="UniProtKB-KW"/>
</dbReference>
<evidence type="ECO:0000256" key="2">
    <source>
        <dbReference type="ARBA" id="ARBA00010752"/>
    </source>
</evidence>
<dbReference type="GO" id="GO:0006271">
    <property type="term" value="P:DNA strand elongation involved in DNA replication"/>
    <property type="evidence" value="ECO:0007669"/>
    <property type="project" value="TreeGrafter"/>
</dbReference>
<dbReference type="Pfam" id="PF02768">
    <property type="entry name" value="DNA_pol3_beta_3"/>
    <property type="match status" value="1"/>
</dbReference>
<evidence type="ECO:0000259" key="13">
    <source>
        <dbReference type="Pfam" id="PF02768"/>
    </source>
</evidence>
<dbReference type="GO" id="GO:0009360">
    <property type="term" value="C:DNA polymerase III complex"/>
    <property type="evidence" value="ECO:0007669"/>
    <property type="project" value="InterPro"/>
</dbReference>
<gene>
    <name evidence="14" type="primary">dnaN</name>
    <name evidence="14" type="ordered locus">LFE_0002</name>
</gene>
<dbReference type="PANTHER" id="PTHR30478">
    <property type="entry name" value="DNA POLYMERASE III SUBUNIT BETA"/>
    <property type="match status" value="1"/>
</dbReference>
<dbReference type="Gene3D" id="3.10.150.10">
    <property type="entry name" value="DNA Polymerase III, subunit A, domain 2"/>
    <property type="match status" value="1"/>
</dbReference>
<evidence type="ECO:0000256" key="10">
    <source>
        <dbReference type="ARBA" id="ARBA00030988"/>
    </source>
</evidence>
<dbReference type="PATRIC" id="fig|1162668.3.peg.2"/>
<dbReference type="AlphaFoldDB" id="I0IKD4"/>
<evidence type="ECO:0000256" key="9">
    <source>
        <dbReference type="ARBA" id="ARBA00023125"/>
    </source>
</evidence>
<dbReference type="GO" id="GO:0008408">
    <property type="term" value="F:3'-5' exonuclease activity"/>
    <property type="evidence" value="ECO:0007669"/>
    <property type="project" value="InterPro"/>
</dbReference>
<dbReference type="PANTHER" id="PTHR30478:SF0">
    <property type="entry name" value="BETA SLIDING CLAMP"/>
    <property type="match status" value="1"/>
</dbReference>
<dbReference type="InterPro" id="IPR022634">
    <property type="entry name" value="DNA_polIII_beta_N"/>
</dbReference>
<dbReference type="HOGENOM" id="CLU_713292_0_0_0"/>
<accession>I0IKD4</accession>
<keyword evidence="9" id="KW-0238">DNA-binding</keyword>
<keyword evidence="4" id="KW-0963">Cytoplasm</keyword>
<evidence type="ECO:0000259" key="12">
    <source>
        <dbReference type="Pfam" id="PF00712"/>
    </source>
</evidence>
<dbReference type="Gene3D" id="3.70.10.10">
    <property type="match status" value="1"/>
</dbReference>
<dbReference type="CDD" id="cd00140">
    <property type="entry name" value="beta_clamp"/>
    <property type="match status" value="1"/>
</dbReference>
<dbReference type="GO" id="GO:0003887">
    <property type="term" value="F:DNA-directed DNA polymerase activity"/>
    <property type="evidence" value="ECO:0007669"/>
    <property type="project" value="UniProtKB-KW"/>
</dbReference>
<dbReference type="NCBIfam" id="TIGR00663">
    <property type="entry name" value="dnan"/>
    <property type="match status" value="1"/>
</dbReference>
<dbReference type="eggNOG" id="COG0592">
    <property type="taxonomic scope" value="Bacteria"/>
</dbReference>
<evidence type="ECO:0000313" key="15">
    <source>
        <dbReference type="Proteomes" id="UP000007382"/>
    </source>
</evidence>
<dbReference type="STRING" id="1162668.LFE_0002"/>
<keyword evidence="15" id="KW-1185">Reference proteome</keyword>
<evidence type="ECO:0000256" key="4">
    <source>
        <dbReference type="ARBA" id="ARBA00022490"/>
    </source>
</evidence>
<feature type="domain" description="DNA polymerase III beta sliding clamp N-terminal" evidence="12">
    <location>
        <begin position="1"/>
        <end position="117"/>
    </location>
</feature>
<protein>
    <recommendedName>
        <fullName evidence="3">Beta sliding clamp</fullName>
    </recommendedName>
    <alternativeName>
        <fullName evidence="11">Beta-clamp processivity factor</fullName>
    </alternativeName>
    <alternativeName>
        <fullName evidence="10">DNA polymerase III beta sliding clamp subunit</fullName>
    </alternativeName>
</protein>
<reference evidence="14 15" key="1">
    <citation type="journal article" date="2012" name="J. Bacteriol.">
        <title>Complete Genome Sequence of Leptospirillum ferrooxidans Strain C2-3, Isolated from a Fresh Volcanic Ash Deposit on the Island of Miyake, Japan.</title>
        <authorList>
            <person name="Fujimura R."/>
            <person name="Sato Y."/>
            <person name="Nishizawa T."/>
            <person name="Oshima K."/>
            <person name="Kim S.-W."/>
            <person name="Hattori M."/>
            <person name="Kamijo T."/>
            <person name="Ohta H."/>
        </authorList>
    </citation>
    <scope>NUCLEOTIDE SEQUENCE [LARGE SCALE GENOMIC DNA]</scope>
    <source>
        <strain evidence="14 15">C2-3</strain>
    </source>
</reference>
<dbReference type="Pfam" id="PF00712">
    <property type="entry name" value="DNA_pol3_beta"/>
    <property type="match status" value="1"/>
</dbReference>
<name>I0IKD4_LEPFC</name>
<dbReference type="InterPro" id="IPR022635">
    <property type="entry name" value="DNA_polIII_beta_C"/>
</dbReference>
<evidence type="ECO:0000256" key="11">
    <source>
        <dbReference type="ARBA" id="ARBA00033276"/>
    </source>
</evidence>
<evidence type="ECO:0000256" key="6">
    <source>
        <dbReference type="ARBA" id="ARBA00022695"/>
    </source>
</evidence>
<dbReference type="InterPro" id="IPR046938">
    <property type="entry name" value="DNA_clamp_sf"/>
</dbReference>
<evidence type="ECO:0000256" key="7">
    <source>
        <dbReference type="ARBA" id="ARBA00022705"/>
    </source>
</evidence>
<dbReference type="SMART" id="SM00480">
    <property type="entry name" value="POL3Bc"/>
    <property type="match status" value="1"/>
</dbReference>
<evidence type="ECO:0000256" key="3">
    <source>
        <dbReference type="ARBA" id="ARBA00021035"/>
    </source>
</evidence>
<organism evidence="14 15">
    <name type="scientific">Leptospirillum ferrooxidans (strain C2-3)</name>
    <dbReference type="NCBI Taxonomy" id="1162668"/>
    <lineage>
        <taxon>Bacteria</taxon>
        <taxon>Pseudomonadati</taxon>
        <taxon>Nitrospirota</taxon>
        <taxon>Nitrospiria</taxon>
        <taxon>Nitrospirales</taxon>
        <taxon>Nitrospiraceae</taxon>
        <taxon>Leptospirillum</taxon>
    </lineage>
</organism>
<proteinExistence type="inferred from homology"/>
<dbReference type="EMBL" id="AP012342">
    <property type="protein sequence ID" value="BAM05733.1"/>
    <property type="molecule type" value="Genomic_DNA"/>
</dbReference>
<evidence type="ECO:0000313" key="14">
    <source>
        <dbReference type="EMBL" id="BAM05733.1"/>
    </source>
</evidence>
<evidence type="ECO:0000256" key="1">
    <source>
        <dbReference type="ARBA" id="ARBA00004496"/>
    </source>
</evidence>
<keyword evidence="6" id="KW-0548">Nucleotidyltransferase</keyword>
<keyword evidence="8" id="KW-0239">DNA-directed DNA polymerase</keyword>
<comment type="subcellular location">
    <subcellularLocation>
        <location evidence="1">Cytoplasm</location>
    </subcellularLocation>
</comment>
<dbReference type="OrthoDB" id="9803482at2"/>
<dbReference type="KEGG" id="lfc:LFE_0002"/>